<protein>
    <submittedName>
        <fullName evidence="3">CCSER1 isoform 7</fullName>
    </submittedName>
</protein>
<dbReference type="InterPro" id="IPR029627">
    <property type="entry name" value="CCSER"/>
</dbReference>
<dbReference type="PANTHER" id="PTHR22461:SF1">
    <property type="entry name" value="SERINE-RICH COILED-COIL DOMAIN-CONTAINING PROTEIN 1"/>
    <property type="match status" value="1"/>
</dbReference>
<gene>
    <name evidence="3" type="ORF">CK820_G0022130</name>
</gene>
<keyword evidence="2" id="KW-0175">Coiled coil</keyword>
<dbReference type="PANTHER" id="PTHR22461">
    <property type="entry name" value="SERINE-RICH COILED-COIL DOMAIN-CONTAINING PROTEIN 2-RELATED"/>
    <property type="match status" value="1"/>
</dbReference>
<evidence type="ECO:0000256" key="1">
    <source>
        <dbReference type="ARBA" id="ARBA00010949"/>
    </source>
</evidence>
<accession>A0A2J8MAE2</accession>
<comment type="caution">
    <text evidence="3">The sequence shown here is derived from an EMBL/GenBank/DDBJ whole genome shotgun (WGS) entry which is preliminary data.</text>
</comment>
<evidence type="ECO:0000313" key="3">
    <source>
        <dbReference type="EMBL" id="PNI56488.1"/>
    </source>
</evidence>
<dbReference type="EMBL" id="NBAG03000262">
    <property type="protein sequence ID" value="PNI56488.1"/>
    <property type="molecule type" value="Genomic_DNA"/>
</dbReference>
<dbReference type="AlphaFoldDB" id="A0A2J8MAE2"/>
<comment type="similarity">
    <text evidence="1">Belongs to the CCSER family.</text>
</comment>
<reference evidence="3 4" key="1">
    <citation type="submission" date="2017-12" db="EMBL/GenBank/DDBJ databases">
        <title>High-resolution comparative analysis of great ape genomes.</title>
        <authorList>
            <person name="Pollen A."/>
            <person name="Hastie A."/>
            <person name="Hormozdiari F."/>
            <person name="Dougherty M."/>
            <person name="Liu R."/>
            <person name="Chaisson M."/>
            <person name="Hoppe E."/>
            <person name="Hill C."/>
            <person name="Pang A."/>
            <person name="Hillier L."/>
            <person name="Baker C."/>
            <person name="Armstrong J."/>
            <person name="Shendure J."/>
            <person name="Paten B."/>
            <person name="Wilson R."/>
            <person name="Chao H."/>
            <person name="Schneider V."/>
            <person name="Ventura M."/>
            <person name="Kronenberg Z."/>
            <person name="Murali S."/>
            <person name="Gordon D."/>
            <person name="Cantsilieris S."/>
            <person name="Munson K."/>
            <person name="Nelson B."/>
            <person name="Raja A."/>
            <person name="Underwood J."/>
            <person name="Diekhans M."/>
            <person name="Fiddes I."/>
            <person name="Haussler D."/>
            <person name="Eichler E."/>
        </authorList>
    </citation>
    <scope>NUCLEOTIDE SEQUENCE [LARGE SCALE GENOMIC DNA]</scope>
    <source>
        <strain evidence="3">Yerkes chimp pedigree #C0471</strain>
    </source>
</reference>
<dbReference type="Proteomes" id="UP000236370">
    <property type="component" value="Unassembled WGS sequence"/>
</dbReference>
<name>A0A2J8MAE2_PANTR</name>
<sequence length="73" mass="8245">RNLSLKLTKDVDQEARCSHISRMPNSPSADWPLQGVEENGGIDSLPFRLMLQDCTAVKTLLLKMKRVLQEFSS</sequence>
<proteinExistence type="inferred from homology"/>
<organism evidence="3 4">
    <name type="scientific">Pan troglodytes</name>
    <name type="common">Chimpanzee</name>
    <dbReference type="NCBI Taxonomy" id="9598"/>
    <lineage>
        <taxon>Eukaryota</taxon>
        <taxon>Metazoa</taxon>
        <taxon>Chordata</taxon>
        <taxon>Craniata</taxon>
        <taxon>Vertebrata</taxon>
        <taxon>Euteleostomi</taxon>
        <taxon>Mammalia</taxon>
        <taxon>Eutheria</taxon>
        <taxon>Euarchontoglires</taxon>
        <taxon>Primates</taxon>
        <taxon>Haplorrhini</taxon>
        <taxon>Catarrhini</taxon>
        <taxon>Hominidae</taxon>
        <taxon>Pan</taxon>
    </lineage>
</organism>
<feature type="non-terminal residue" evidence="3">
    <location>
        <position position="1"/>
    </location>
</feature>
<evidence type="ECO:0000256" key="2">
    <source>
        <dbReference type="ARBA" id="ARBA00023054"/>
    </source>
</evidence>
<evidence type="ECO:0000313" key="4">
    <source>
        <dbReference type="Proteomes" id="UP000236370"/>
    </source>
</evidence>